<dbReference type="GO" id="GO:0006355">
    <property type="term" value="P:regulation of DNA-templated transcription"/>
    <property type="evidence" value="ECO:0007669"/>
    <property type="project" value="InterPro"/>
</dbReference>
<name>A0A0H5Q4X6_9ZZZZ</name>
<proteinExistence type="predicted"/>
<reference evidence="1" key="1">
    <citation type="submission" date="2015-06" db="EMBL/GenBank/DDBJ databases">
        <authorList>
            <person name="Joergensen T."/>
        </authorList>
    </citation>
    <scope>NUCLEOTIDE SEQUENCE</scope>
    <source>
        <plasmid evidence="1">pRGFK1326</plasmid>
    </source>
</reference>
<protein>
    <recommendedName>
        <fullName evidence="2">Ribbon-helix-helix protein CopG domain-containing protein</fullName>
    </recommendedName>
</protein>
<dbReference type="InterPro" id="IPR013321">
    <property type="entry name" value="Arc_rbn_hlx_hlx"/>
</dbReference>
<dbReference type="InterPro" id="IPR010985">
    <property type="entry name" value="Ribbon_hlx_hlx"/>
</dbReference>
<geneLocation type="plasmid" evidence="1">
    <name>pRGFK1326</name>
</geneLocation>
<reference evidence="1" key="2">
    <citation type="submission" date="2015-07" db="EMBL/GenBank/DDBJ databases">
        <title>Plasmids, circular viruses and viroids from rat gut.</title>
        <authorList>
            <person name="Jorgensen T.J."/>
            <person name="Hansen M.A."/>
            <person name="Xu Z."/>
            <person name="Tabak M.A."/>
            <person name="Sorensen S.J."/>
            <person name="Hansen L.H."/>
        </authorList>
    </citation>
    <scope>NUCLEOTIDE SEQUENCE</scope>
    <source>
        <plasmid evidence="1">pRGFK1326</plasmid>
    </source>
</reference>
<accession>A0A0H5Q4X6</accession>
<dbReference type="SUPFAM" id="SSF47598">
    <property type="entry name" value="Ribbon-helix-helix"/>
    <property type="match status" value="1"/>
</dbReference>
<organism evidence="1">
    <name type="scientific">uncultured prokaryote</name>
    <dbReference type="NCBI Taxonomy" id="198431"/>
    <lineage>
        <taxon>unclassified sequences</taxon>
        <taxon>environmental samples</taxon>
    </lineage>
</organism>
<sequence>MRLGPNSVRLQLTLTARVQQRLERLAVDAGMTKSQYLTMLINEKWGEEANHTDGDDGFLCV</sequence>
<dbReference type="Gene3D" id="1.10.1220.10">
    <property type="entry name" value="Met repressor-like"/>
    <property type="match status" value="1"/>
</dbReference>
<dbReference type="AlphaFoldDB" id="A0A0H5Q4X6"/>
<evidence type="ECO:0008006" key="2">
    <source>
        <dbReference type="Google" id="ProtNLM"/>
    </source>
</evidence>
<dbReference type="EMBL" id="LN853892">
    <property type="protein sequence ID" value="CRY96913.1"/>
    <property type="molecule type" value="Genomic_DNA"/>
</dbReference>
<keyword evidence="1" id="KW-0614">Plasmid</keyword>
<evidence type="ECO:0000313" key="1">
    <source>
        <dbReference type="EMBL" id="CRY96913.1"/>
    </source>
</evidence>